<dbReference type="Proteomes" id="UP000189800">
    <property type="component" value="Unassembled WGS sequence"/>
</dbReference>
<keyword evidence="10 11" id="KW-0998">Cell outer membrane</keyword>
<evidence type="ECO:0000256" key="11">
    <source>
        <dbReference type="PROSITE-ProRule" id="PRU01360"/>
    </source>
</evidence>
<keyword evidence="4 11" id="KW-1134">Transmembrane beta strand</keyword>
<dbReference type="STRING" id="470453.B0680_02135"/>
<dbReference type="Pfam" id="PF07715">
    <property type="entry name" value="Plug"/>
    <property type="match status" value="1"/>
</dbReference>
<evidence type="ECO:0000256" key="1">
    <source>
        <dbReference type="ARBA" id="ARBA00004571"/>
    </source>
</evidence>
<dbReference type="AlphaFoldDB" id="A0A1T0CTH0"/>
<dbReference type="Gene3D" id="2.40.170.20">
    <property type="entry name" value="TonB-dependent receptor, beta-barrel domain"/>
    <property type="match status" value="1"/>
</dbReference>
<evidence type="ECO:0008006" key="19">
    <source>
        <dbReference type="Google" id="ProtNLM"/>
    </source>
</evidence>
<evidence type="ECO:0000256" key="3">
    <source>
        <dbReference type="ARBA" id="ARBA00022448"/>
    </source>
</evidence>
<dbReference type="EMBL" id="MUYU01000006">
    <property type="protein sequence ID" value="OOS25646.1"/>
    <property type="molecule type" value="Genomic_DNA"/>
</dbReference>
<dbReference type="InterPro" id="IPR039426">
    <property type="entry name" value="TonB-dep_rcpt-like"/>
</dbReference>
<dbReference type="PANTHER" id="PTHR30069">
    <property type="entry name" value="TONB-DEPENDENT OUTER MEMBRANE RECEPTOR"/>
    <property type="match status" value="1"/>
</dbReference>
<dbReference type="GO" id="GO:0009279">
    <property type="term" value="C:cell outer membrane"/>
    <property type="evidence" value="ECO:0007669"/>
    <property type="project" value="UniProtKB-SubCell"/>
</dbReference>
<reference evidence="17 18" key="1">
    <citation type="submission" date="2017-02" db="EMBL/GenBank/DDBJ databases">
        <title>Draft genome sequence of Moraxella pluranimalium CCUG 54913T type strain.</title>
        <authorList>
            <person name="Salva-Serra F."/>
            <person name="Engstrom-Jakobsson H."/>
            <person name="Thorell K."/>
            <person name="Jaen-Luchoro D."/>
            <person name="Gonzales-Siles L."/>
            <person name="Karlsson R."/>
            <person name="Yazdan S."/>
            <person name="Boulund F."/>
            <person name="Johnning A."/>
            <person name="Engstrand L."/>
            <person name="Kristiansson E."/>
            <person name="Moore E."/>
        </authorList>
    </citation>
    <scope>NUCLEOTIDE SEQUENCE [LARGE SCALE GENOMIC DNA]</scope>
    <source>
        <strain evidence="17 18">CCUG 54913</strain>
    </source>
</reference>
<dbReference type="NCBIfam" id="TIGR01786">
    <property type="entry name" value="TonB-hemlactrns"/>
    <property type="match status" value="1"/>
</dbReference>
<evidence type="ECO:0000256" key="8">
    <source>
        <dbReference type="ARBA" id="ARBA00023136"/>
    </source>
</evidence>
<evidence type="ECO:0000313" key="18">
    <source>
        <dbReference type="Proteomes" id="UP000189800"/>
    </source>
</evidence>
<dbReference type="Pfam" id="PF00593">
    <property type="entry name" value="TonB_dep_Rec_b-barrel"/>
    <property type="match status" value="1"/>
</dbReference>
<dbReference type="GO" id="GO:0044718">
    <property type="term" value="P:siderophore transmembrane transport"/>
    <property type="evidence" value="ECO:0007669"/>
    <property type="project" value="TreeGrafter"/>
</dbReference>
<evidence type="ECO:0000256" key="6">
    <source>
        <dbReference type="ARBA" id="ARBA00022729"/>
    </source>
</evidence>
<comment type="caution">
    <text evidence="17">The sequence shown here is derived from an EMBL/GenBank/DDBJ whole genome shotgun (WGS) entry which is preliminary data.</text>
</comment>
<evidence type="ECO:0000256" key="14">
    <source>
        <dbReference type="SAM" id="SignalP"/>
    </source>
</evidence>
<keyword evidence="3 11" id="KW-0813">Transport</keyword>
<dbReference type="InterPro" id="IPR010949">
    <property type="entry name" value="TonB_Hb/transfer/lactofer_rcpt"/>
</dbReference>
<dbReference type="InterPro" id="IPR010917">
    <property type="entry name" value="TonB_rcpt_CS"/>
</dbReference>
<dbReference type="RefSeq" id="WP_158078289.1">
    <property type="nucleotide sequence ID" value="NZ_MUYU01000006.1"/>
</dbReference>
<dbReference type="SUPFAM" id="SSF56935">
    <property type="entry name" value="Porins"/>
    <property type="match status" value="1"/>
</dbReference>
<protein>
    <recommendedName>
        <fullName evidence="19">TonB-dependent receptor</fullName>
    </recommendedName>
</protein>
<keyword evidence="9" id="KW-0675">Receptor</keyword>
<keyword evidence="5 11" id="KW-0812">Transmembrane</keyword>
<name>A0A1T0CTH0_9GAMM</name>
<keyword evidence="8 11" id="KW-0472">Membrane</keyword>
<feature type="domain" description="TonB-dependent receptor plug" evidence="16">
    <location>
        <begin position="62"/>
        <end position="167"/>
    </location>
</feature>
<evidence type="ECO:0000313" key="17">
    <source>
        <dbReference type="EMBL" id="OOS25646.1"/>
    </source>
</evidence>
<evidence type="ECO:0000256" key="2">
    <source>
        <dbReference type="ARBA" id="ARBA00008143"/>
    </source>
</evidence>
<dbReference type="CDD" id="cd01347">
    <property type="entry name" value="ligand_gated_channel"/>
    <property type="match status" value="1"/>
</dbReference>
<feature type="signal peptide" evidence="14">
    <location>
        <begin position="1"/>
        <end position="27"/>
    </location>
</feature>
<gene>
    <name evidence="17" type="ORF">B0680_02135</name>
</gene>
<evidence type="ECO:0000256" key="13">
    <source>
        <dbReference type="RuleBase" id="RU003357"/>
    </source>
</evidence>
<feature type="short sequence motif" description="TonB C-terminal box" evidence="12">
    <location>
        <begin position="865"/>
        <end position="882"/>
    </location>
</feature>
<sequence>MTTQTHPSALSALSLSVLLAMSTQAYANDGEPADTQSTTPTVVLEGDQIILERTAPTQVGQAVVSRDTLDAQNIQDAKDLVRYNTEVDVADVGRYGNKGFAIRGVDGNRVAMNIDGVPLPDVESNEIFSPYGYMYEGRFSPDLELMDSVRITAGADSLTSGSGAVGGSVAYLTKEPSDILQGDDTAGGYAKIGYNSKNSEKQIATGLAFDHGRAQGLLNYSYKEGSETKNHAMRRADYARVNPEYLFSEEEMPSAYDTASLIYPNPMSFDKESVLAKLYFLPTDEHRLGVHGMYQRTENDINVESTNSTGSRTGNTTRRAHDVEELKSYGANYRYQPDNSSALDTLSVDYTHSDVLGLADTWVYRREFTCSDPSISSWMCEYRGKEMVLNKDNVTLSNREYRPTQTVTDQVSLSLKSVPFDFGKFGEHKLSLDAKYAKHDYTSSATYLSNSSYIKDHLSYAFPDADKTNYSITLTDSVRLNDRLRALAGLRYDNFTYSPYFQNDVNGLSETTRNNDVCNNSSNTTIYCQLYRSGNGLAQSKFHHLTWNTGFDYEVIADKLDARYKIGTGFLAPTVSQIYSNFEGMGIRQVPNYALKPEKSLNQELELKWTVNDDVALTASGYLTQYDDFIHTRFWQGNTNGCDSRSTCLQSTNLDTAKIYGVRLGAKADLSNWLNTKGRLSVSADYHTARDSAKVTLDDGSVATINTLASVPATLIVGADYISPNEDWSLHARVRGIAAKKAKDTKSVEVAEIKETVTTTCTGGFYECYYGGYNYDSATGSYTKTATAVTGYDEYVDTYKYADKSKGAMVVDIYGTKKFGQNKQFIVNAGVYNLTNTKYIPWETLRMFNTTNTNQMVGADGYGFARYTAPGRNFGISATYQF</sequence>
<evidence type="ECO:0000259" key="16">
    <source>
        <dbReference type="Pfam" id="PF07715"/>
    </source>
</evidence>
<dbReference type="PROSITE" id="PS52016">
    <property type="entry name" value="TONB_DEPENDENT_REC_3"/>
    <property type="match status" value="1"/>
</dbReference>
<comment type="subcellular location">
    <subcellularLocation>
        <location evidence="1 11">Cell outer membrane</location>
        <topology evidence="1 11">Multi-pass membrane protein</topology>
    </subcellularLocation>
</comment>
<evidence type="ECO:0000256" key="10">
    <source>
        <dbReference type="ARBA" id="ARBA00023237"/>
    </source>
</evidence>
<feature type="chain" id="PRO_5013204757" description="TonB-dependent receptor" evidence="14">
    <location>
        <begin position="28"/>
        <end position="882"/>
    </location>
</feature>
<evidence type="ECO:0000256" key="4">
    <source>
        <dbReference type="ARBA" id="ARBA00022452"/>
    </source>
</evidence>
<feature type="domain" description="TonB-dependent receptor-like beta-barrel" evidence="15">
    <location>
        <begin position="284"/>
        <end position="834"/>
    </location>
</feature>
<dbReference type="OrthoDB" id="9764669at2"/>
<evidence type="ECO:0000256" key="5">
    <source>
        <dbReference type="ARBA" id="ARBA00022692"/>
    </source>
</evidence>
<comment type="similarity">
    <text evidence="2">Belongs to the TonB-dependent receptor family. Hemoglobin/haptoglobin binding protein subfamily.</text>
</comment>
<dbReference type="Gene3D" id="2.170.130.10">
    <property type="entry name" value="TonB-dependent receptor, plug domain"/>
    <property type="match status" value="1"/>
</dbReference>
<dbReference type="InterPro" id="IPR037066">
    <property type="entry name" value="Plug_dom_sf"/>
</dbReference>
<proteinExistence type="inferred from homology"/>
<keyword evidence="7 13" id="KW-0798">TonB box</keyword>
<dbReference type="GO" id="GO:0015344">
    <property type="term" value="F:siderophore uptake transmembrane transporter activity"/>
    <property type="evidence" value="ECO:0007669"/>
    <property type="project" value="TreeGrafter"/>
</dbReference>
<dbReference type="PANTHER" id="PTHR30069:SF29">
    <property type="entry name" value="HEMOGLOBIN AND HEMOGLOBIN-HAPTOGLOBIN-BINDING PROTEIN 1-RELATED"/>
    <property type="match status" value="1"/>
</dbReference>
<dbReference type="InterPro" id="IPR012910">
    <property type="entry name" value="Plug_dom"/>
</dbReference>
<evidence type="ECO:0000259" key="15">
    <source>
        <dbReference type="Pfam" id="PF00593"/>
    </source>
</evidence>
<organism evidence="17 18">
    <name type="scientific">Moraxella pluranimalium</name>
    <dbReference type="NCBI Taxonomy" id="470453"/>
    <lineage>
        <taxon>Bacteria</taxon>
        <taxon>Pseudomonadati</taxon>
        <taxon>Pseudomonadota</taxon>
        <taxon>Gammaproteobacteria</taxon>
        <taxon>Moraxellales</taxon>
        <taxon>Moraxellaceae</taxon>
        <taxon>Moraxella</taxon>
    </lineage>
</organism>
<dbReference type="PROSITE" id="PS01156">
    <property type="entry name" value="TONB_DEPENDENT_REC_2"/>
    <property type="match status" value="1"/>
</dbReference>
<evidence type="ECO:0000256" key="12">
    <source>
        <dbReference type="PROSITE-ProRule" id="PRU10144"/>
    </source>
</evidence>
<accession>A0A1T0CTH0</accession>
<dbReference type="InterPro" id="IPR036942">
    <property type="entry name" value="Beta-barrel_TonB_sf"/>
</dbReference>
<keyword evidence="6 14" id="KW-0732">Signal</keyword>
<dbReference type="InterPro" id="IPR000531">
    <property type="entry name" value="Beta-barrel_TonB"/>
</dbReference>
<keyword evidence="18" id="KW-1185">Reference proteome</keyword>
<evidence type="ECO:0000256" key="9">
    <source>
        <dbReference type="ARBA" id="ARBA00023170"/>
    </source>
</evidence>
<evidence type="ECO:0000256" key="7">
    <source>
        <dbReference type="ARBA" id="ARBA00023077"/>
    </source>
</evidence>